<organism evidence="1">
    <name type="scientific">Tanacetum cinerariifolium</name>
    <name type="common">Dalmatian daisy</name>
    <name type="synonym">Chrysanthemum cinerariifolium</name>
    <dbReference type="NCBI Taxonomy" id="118510"/>
    <lineage>
        <taxon>Eukaryota</taxon>
        <taxon>Viridiplantae</taxon>
        <taxon>Streptophyta</taxon>
        <taxon>Embryophyta</taxon>
        <taxon>Tracheophyta</taxon>
        <taxon>Spermatophyta</taxon>
        <taxon>Magnoliopsida</taxon>
        <taxon>eudicotyledons</taxon>
        <taxon>Gunneridae</taxon>
        <taxon>Pentapetalae</taxon>
        <taxon>asterids</taxon>
        <taxon>campanulids</taxon>
        <taxon>Asterales</taxon>
        <taxon>Asteraceae</taxon>
        <taxon>Asteroideae</taxon>
        <taxon>Anthemideae</taxon>
        <taxon>Anthemidinae</taxon>
        <taxon>Tanacetum</taxon>
    </lineage>
</organism>
<dbReference type="EMBL" id="BKCJ011852587">
    <property type="protein sequence ID" value="GFD58408.1"/>
    <property type="molecule type" value="Genomic_DNA"/>
</dbReference>
<comment type="caution">
    <text evidence="1">The sequence shown here is derived from an EMBL/GenBank/DDBJ whole genome shotgun (WGS) entry which is preliminary data.</text>
</comment>
<accession>A0A699XK66</accession>
<reference evidence="1" key="1">
    <citation type="journal article" date="2019" name="Sci. Rep.">
        <title>Draft genome of Tanacetum cinerariifolium, the natural source of mosquito coil.</title>
        <authorList>
            <person name="Yamashiro T."/>
            <person name="Shiraishi A."/>
            <person name="Satake H."/>
            <person name="Nakayama K."/>
        </authorList>
    </citation>
    <scope>NUCLEOTIDE SEQUENCE</scope>
</reference>
<sequence>MELALEKLEDDISRFGESAANLRFARTLVHEYTHLEPPVDFFQNTHQVIDLAYVPRLSDGDYELTEIVMLGLYKGQSAMANADSY</sequence>
<name>A0A699XK66_TANCI</name>
<dbReference type="AlphaFoldDB" id="A0A699XK66"/>
<gene>
    <name evidence="1" type="ORF">Tci_930377</name>
</gene>
<evidence type="ECO:0000313" key="1">
    <source>
        <dbReference type="EMBL" id="GFD58408.1"/>
    </source>
</evidence>
<feature type="non-terminal residue" evidence="1">
    <location>
        <position position="85"/>
    </location>
</feature>
<proteinExistence type="predicted"/>
<protein>
    <submittedName>
        <fullName evidence="1">Uncharacterized protein</fullName>
    </submittedName>
</protein>